<protein>
    <submittedName>
        <fullName evidence="2">Uncharacterized protein</fullName>
    </submittedName>
</protein>
<dbReference type="EMBL" id="QRKA01000025">
    <property type="protein sequence ID" value="RHH76051.1"/>
    <property type="molecule type" value="Genomic_DNA"/>
</dbReference>
<dbReference type="Proteomes" id="UP000266497">
    <property type="component" value="Unassembled WGS sequence"/>
</dbReference>
<dbReference type="Proteomes" id="UP000283713">
    <property type="component" value="Unassembled WGS sequence"/>
</dbReference>
<evidence type="ECO:0000313" key="6">
    <source>
        <dbReference type="Proteomes" id="UP000266497"/>
    </source>
</evidence>
<sequence>MESWEIALQKRQAIVNDAINTLESIINNGITNIRLYNGNGFNGYLFKSVNKWYKFIYVFNYGTTIKLLQGDEEEDINTVLFQTFKIVNRSCWMLQFNKILDKVKQLYILQKSVNGQTVRFIDLIDQCESIEKLSEDIFTLKLQKQSARRNLCFERIKNITNYKYITTHLNVSHYKYNELVNIIYESDDESFISSVFDMLNAIYYLNKASRCITLDNIINLISVK</sequence>
<name>A0A395UI65_PHOVU</name>
<dbReference type="EMBL" id="QRXI01000012">
    <property type="protein sequence ID" value="RGT93519.1"/>
    <property type="molecule type" value="Genomic_DNA"/>
</dbReference>
<dbReference type="EMBL" id="QRUD01000088">
    <property type="protein sequence ID" value="RGR32271.1"/>
    <property type="molecule type" value="Genomic_DNA"/>
</dbReference>
<gene>
    <name evidence="4" type="ORF">DW193_15655</name>
    <name evidence="3" type="ORF">DWX04_11350</name>
    <name evidence="2" type="ORF">DWY53_20695</name>
    <name evidence="1" type="ORF">DXC44_11985</name>
</gene>
<accession>A0A395UI65</accession>
<evidence type="ECO:0000313" key="2">
    <source>
        <dbReference type="EMBL" id="RGR32271.1"/>
    </source>
</evidence>
<proteinExistence type="predicted"/>
<evidence type="ECO:0000313" key="5">
    <source>
        <dbReference type="Proteomes" id="UP000261278"/>
    </source>
</evidence>
<organism evidence="2 6">
    <name type="scientific">Phocaeicola vulgatus</name>
    <name type="common">Bacteroides vulgatus</name>
    <dbReference type="NCBI Taxonomy" id="821"/>
    <lineage>
        <taxon>Bacteria</taxon>
        <taxon>Pseudomonadati</taxon>
        <taxon>Bacteroidota</taxon>
        <taxon>Bacteroidia</taxon>
        <taxon>Bacteroidales</taxon>
        <taxon>Bacteroidaceae</taxon>
        <taxon>Phocaeicola</taxon>
    </lineage>
</organism>
<evidence type="ECO:0000313" key="4">
    <source>
        <dbReference type="EMBL" id="RHH76051.1"/>
    </source>
</evidence>
<dbReference type="Proteomes" id="UP000283833">
    <property type="component" value="Unassembled WGS sequence"/>
</dbReference>
<dbReference type="AlphaFoldDB" id="A0A395UI65"/>
<dbReference type="Proteomes" id="UP000261278">
    <property type="component" value="Unassembled WGS sequence"/>
</dbReference>
<dbReference type="RefSeq" id="WP_117678195.1">
    <property type="nucleotide sequence ID" value="NZ_JAHYMS010000027.1"/>
</dbReference>
<evidence type="ECO:0000313" key="3">
    <source>
        <dbReference type="EMBL" id="RGT93519.1"/>
    </source>
</evidence>
<evidence type="ECO:0000313" key="1">
    <source>
        <dbReference type="EMBL" id="RGL85259.1"/>
    </source>
</evidence>
<reference evidence="5 6" key="1">
    <citation type="submission" date="2018-08" db="EMBL/GenBank/DDBJ databases">
        <title>A genome reference for cultivated species of the human gut microbiota.</title>
        <authorList>
            <person name="Zou Y."/>
            <person name="Xue W."/>
            <person name="Luo G."/>
        </authorList>
    </citation>
    <scope>NUCLEOTIDE SEQUENCE [LARGE SCALE GENOMIC DNA]</scope>
    <source>
        <strain evidence="3 8">AF18-14</strain>
        <strain evidence="2 6">AF25-30LB</strain>
        <strain evidence="4 7">AM16-6</strain>
        <strain evidence="1 5">TF05-18</strain>
    </source>
</reference>
<evidence type="ECO:0000313" key="7">
    <source>
        <dbReference type="Proteomes" id="UP000283713"/>
    </source>
</evidence>
<dbReference type="EMBL" id="QSSN01000013">
    <property type="protein sequence ID" value="RGL85259.1"/>
    <property type="molecule type" value="Genomic_DNA"/>
</dbReference>
<comment type="caution">
    <text evidence="2">The sequence shown here is derived from an EMBL/GenBank/DDBJ whole genome shotgun (WGS) entry which is preliminary data.</text>
</comment>
<evidence type="ECO:0000313" key="8">
    <source>
        <dbReference type="Proteomes" id="UP000283833"/>
    </source>
</evidence>